<feature type="domain" description="RRM" evidence="3">
    <location>
        <begin position="36"/>
        <end position="113"/>
    </location>
</feature>
<comment type="caution">
    <text evidence="4">The sequence shown here is derived from an EMBL/GenBank/DDBJ whole genome shotgun (WGS) entry which is preliminary data.</text>
</comment>
<feature type="region of interest" description="Disordered" evidence="2">
    <location>
        <begin position="1"/>
        <end position="25"/>
    </location>
</feature>
<evidence type="ECO:0000256" key="1">
    <source>
        <dbReference type="PROSITE-ProRule" id="PRU00176"/>
    </source>
</evidence>
<evidence type="ECO:0000259" key="3">
    <source>
        <dbReference type="PROSITE" id="PS50102"/>
    </source>
</evidence>
<feature type="compositionally biased region" description="Basic and acidic residues" evidence="2">
    <location>
        <begin position="1"/>
        <end position="14"/>
    </location>
</feature>
<dbReference type="CDD" id="cd00590">
    <property type="entry name" value="RRM_SF"/>
    <property type="match status" value="1"/>
</dbReference>
<dbReference type="InterPro" id="IPR000504">
    <property type="entry name" value="RRM_dom"/>
</dbReference>
<evidence type="ECO:0000313" key="4">
    <source>
        <dbReference type="EMBL" id="KAK2645152.1"/>
    </source>
</evidence>
<dbReference type="InterPro" id="IPR012677">
    <property type="entry name" value="Nucleotide-bd_a/b_plait_sf"/>
</dbReference>
<dbReference type="InterPro" id="IPR035979">
    <property type="entry name" value="RBD_domain_sf"/>
</dbReference>
<evidence type="ECO:0000313" key="5">
    <source>
        <dbReference type="Proteomes" id="UP001280121"/>
    </source>
</evidence>
<dbReference type="EMBL" id="JANJYI010000006">
    <property type="protein sequence ID" value="KAK2645152.1"/>
    <property type="molecule type" value="Genomic_DNA"/>
</dbReference>
<keyword evidence="1" id="KW-0694">RNA-binding</keyword>
<dbReference type="AlphaFoldDB" id="A0AAD9WWL9"/>
<gene>
    <name evidence="4" type="ORF">Ddye_020347</name>
</gene>
<accession>A0AAD9WWL9</accession>
<organism evidence="4 5">
    <name type="scientific">Dipteronia dyeriana</name>
    <dbReference type="NCBI Taxonomy" id="168575"/>
    <lineage>
        <taxon>Eukaryota</taxon>
        <taxon>Viridiplantae</taxon>
        <taxon>Streptophyta</taxon>
        <taxon>Embryophyta</taxon>
        <taxon>Tracheophyta</taxon>
        <taxon>Spermatophyta</taxon>
        <taxon>Magnoliopsida</taxon>
        <taxon>eudicotyledons</taxon>
        <taxon>Gunneridae</taxon>
        <taxon>Pentapetalae</taxon>
        <taxon>rosids</taxon>
        <taxon>malvids</taxon>
        <taxon>Sapindales</taxon>
        <taxon>Sapindaceae</taxon>
        <taxon>Hippocastanoideae</taxon>
        <taxon>Acereae</taxon>
        <taxon>Dipteronia</taxon>
    </lineage>
</organism>
<dbReference type="GO" id="GO:0003723">
    <property type="term" value="F:RNA binding"/>
    <property type="evidence" value="ECO:0007669"/>
    <property type="project" value="UniProtKB-UniRule"/>
</dbReference>
<name>A0AAD9WWL9_9ROSI</name>
<reference evidence="4" key="1">
    <citation type="journal article" date="2023" name="Plant J.">
        <title>Genome sequences and population genomics provide insights into the demographic history, inbreeding, and mutation load of two 'living fossil' tree species of Dipteronia.</title>
        <authorList>
            <person name="Feng Y."/>
            <person name="Comes H.P."/>
            <person name="Chen J."/>
            <person name="Zhu S."/>
            <person name="Lu R."/>
            <person name="Zhang X."/>
            <person name="Li P."/>
            <person name="Qiu J."/>
            <person name="Olsen K.M."/>
            <person name="Qiu Y."/>
        </authorList>
    </citation>
    <scope>NUCLEOTIDE SEQUENCE</scope>
    <source>
        <strain evidence="4">KIB01</strain>
    </source>
</reference>
<evidence type="ECO:0000256" key="2">
    <source>
        <dbReference type="SAM" id="MobiDB-lite"/>
    </source>
</evidence>
<dbReference type="SMART" id="SM00360">
    <property type="entry name" value="RRM"/>
    <property type="match status" value="1"/>
</dbReference>
<sequence length="136" mass="16178">MRERENSREHDPFGREGNQVGNNDKGCRRDFREELFSIFVDNLNPSVDSMGLWGIFKPFGKVMDVFLSTKNRLRREHYAFIRFGSLEEANKVERMTNEMYIYGWSIVSKVASYGWNRRRSIKSREIKQANEERMAK</sequence>
<dbReference type="SUPFAM" id="SSF54928">
    <property type="entry name" value="RNA-binding domain, RBD"/>
    <property type="match status" value="1"/>
</dbReference>
<dbReference type="Gene3D" id="3.30.70.330">
    <property type="match status" value="1"/>
</dbReference>
<keyword evidence="5" id="KW-1185">Reference proteome</keyword>
<dbReference type="Proteomes" id="UP001280121">
    <property type="component" value="Unassembled WGS sequence"/>
</dbReference>
<dbReference type="PROSITE" id="PS50102">
    <property type="entry name" value="RRM"/>
    <property type="match status" value="1"/>
</dbReference>
<protein>
    <recommendedName>
        <fullName evidence="3">RRM domain-containing protein</fullName>
    </recommendedName>
</protein>
<proteinExistence type="predicted"/>
<dbReference type="Pfam" id="PF00076">
    <property type="entry name" value="RRM_1"/>
    <property type="match status" value="1"/>
</dbReference>